<feature type="compositionally biased region" description="Basic and acidic residues" evidence="1">
    <location>
        <begin position="1992"/>
        <end position="2016"/>
    </location>
</feature>
<feature type="compositionally biased region" description="Polar residues" evidence="1">
    <location>
        <begin position="1130"/>
        <end position="1141"/>
    </location>
</feature>
<feature type="compositionally biased region" description="Polar residues" evidence="1">
    <location>
        <begin position="381"/>
        <end position="403"/>
    </location>
</feature>
<feature type="compositionally biased region" description="Basic and acidic residues" evidence="1">
    <location>
        <begin position="590"/>
        <end position="609"/>
    </location>
</feature>
<feature type="region of interest" description="Disordered" evidence="1">
    <location>
        <begin position="826"/>
        <end position="845"/>
    </location>
</feature>
<feature type="region of interest" description="Disordered" evidence="1">
    <location>
        <begin position="1130"/>
        <end position="1157"/>
    </location>
</feature>
<feature type="compositionally biased region" description="Basic and acidic residues" evidence="1">
    <location>
        <begin position="1017"/>
        <end position="1039"/>
    </location>
</feature>
<sequence length="2394" mass="259589">MQKPQIRKHCGYCNSKTKSAKVMGILQSKWLLILFILANMESTYGQFGFPILDNVVGEAENTIDKLTGGFSIHNSNLTPSKHKEKRNDVLIDFGDEEVSTLPNVVTAVETLDLDNGDNIVPTPEIVFESGNSGEEKNSDEIPYENVVSNVGNRDKTKMEQPPFVDLTVNEDVSERPTALSSTTFETLGSDGPSTPTAVDKLSKDSTDNIKTSHNNTSSTSSFAASTTLKTVLFGSTEPPITSVTTEQIDVVSVTTDKLIENYTTTSSLSSIEEHSSVLSTQQNIAPTDVGTTTVSPILTSPVNIKELATEQSNNNSELPSTEFRIITSTVENDSSKQKEFATTSNVISETTTEFSTTTSEQPQATTESTATSARLIPSIESAVNSATPGTSIESPSTKQSSTFDELTTFPSTMLNGHSSTNTLPKDTYLTSPSPIKLSSAVPTSNADKIEDTKSIESIPVKTTKTIGTEGASTEVSTTDINTAKATNVGIGLATNQTPTKSTDSIESVDITTSTRPVDNISHSRTESSSQDIGTTVISTTLDSLPNNIVFDEDVVEKHHPTSTFKESDIVSTTETPPRASTVIPNTELTSSKKPEDIATVKTGEDETKHTTTKSSEQSTPAVEVDNHTDSQIESATQDIRTAILSTTSESLPNNVAFDEDVIEKHQSTTTFKQSDPVASTQTIPKDTTLTSNAELTTSNKPEDITKTAKKEEDEIKHTITKSAEQTTPAAEVDNHTDSQIESATQDIRTAIFSTTSESLPNNVAFDEDVVEKHQSTTTFKQSDPVASTQTIPKDTTMTYNAELTTSNKPEDITKTAKKEEDEIKHTITKSAEQTTPAAEVDNHTDSQIESATQDIRTAIFSTTSESLPNNIAFDEDVVEKHQSTTTLKQSDPVASTQTIPKDTTLISNGELTSSNKPEDITKTVKIEEDETKHTTTKSSEQSTPAVEVDNHTDSQIESATQDIRTAILSTTPESLPNNVAFDEDVVEKHHSTTTLKQSNPETPTTFTELSSNTEVTSSKKPEDITTTVKTEEAANHTSEKASNQSTPSVSLDDNNDSQISTQNIGITIESTTLEALPDNISFDEDVMEVHSSSVEDKSSTPSIIQSSGFSGTQLPLTAATLHDNLQKFSSTIDTGTNTKPSVTEMATPEAPNSVHPNKIEVPSMTSDLTEPVTFKTPVESTARSTAASNQFHKSTTSVSEQWTTSHPSSIKKEFGGPVTVASTAESTSASTFNSNFLKTTAIFATEESTRTHPSTTSDLVEPVTFKSTAESITAPTSNSENDKATSIGQSSTQHDSSTVSKVISSTETTSIKVTEALVSAETSIIPEYSPRSTSEFSNDASSGFSTTTGHNHFSSHEVVTVTSLNTSTEAMPSSTIFPTQLTTKSENSEQNLSKESGIISDHETNLNKPNTGKENGSSKEEFSSNKEIPYSNNHTDEKVPQIPVVTEINSEKNGLPSRDINSGKESLNFSEKPDKDSNPNKEVPYSNHEDNSNVLQRPFVTDRPDKENAQSSKDELGSNSEKPKTTHGSINKEKDSSPKTDNEDKSKVTVPGEVGVDTSHESHILLNYTKGPLELGNQIKPSSVENEVTNTNVSKGDSLQNLSNNSHEGPPNSDELEIPYTNEVSKDDGDDTIDIPYENKVENIDTTTMLAPTEREATEETSTLTSSTTLNKATTARLIQGTSTFKEIRSTETTTEYLSTHEILSNGSTHKLSTSEKTITEASSITNNQNNSIETSTTGASERATMTVLHTSEKSSSQSSTHSTNFQNPSTISTSNFTTISTISSNESESIVSHTEGATVKGSSEVTNFSTESTLFVDLYDMSSTTIIVLTSEKFNIFSELTTEPTNIENVTEIVSTTRTTSTSPHSITTYGTENSITSASIKEPIISSTTPAVSTAGFSSTIKIDEGYILKNGTEMTTKRNDIPNVHNKTGNTQVSTNSSTNGDRETEDAKSCATTALTTGLKYGAIGGSAGAMGAVFSQIVKMIADMMKGKDNGNKKSEKDKKDSKDEHGKDNTDDVEGGQSDGGERNSEDNSSNGSKQSDLMQELNKKLDKTADEVVEQIDEEINAVEDQVVGTVKERLTEASNQILGDIKTHMMQGNGNILTNVKSMFANGENNILTDIKKRLIETKSKIFTDVKSTIKNAIDQDEDLLQLKEVQSEFFKTDETIDKNILHKGLSKSVDNINERIKSQFYQTEEAISYDIEGHMNKTENDIVQEIKTKLPQYSAIISAININMANSKNAMLKDVKGKLLQTEILLQEGIRINMNHVLFTSRQALERRTSWPIVRNDYLGQTCTLEIINEKERLLLKKKSQGVSEKLQEKKLNAIEIVNEKLQKGKTDVTDVVIKQQGFNLLKNFRKNQQPLQTISSNVVENLSGVSDPVKNFRKLSTKSF</sequence>
<comment type="caution">
    <text evidence="2">The sequence shown here is derived from an EMBL/GenBank/DDBJ whole genome shotgun (WGS) entry which is preliminary data.</text>
</comment>
<feature type="compositionally biased region" description="Low complexity" evidence="1">
    <location>
        <begin position="348"/>
        <end position="360"/>
    </location>
</feature>
<gene>
    <name evidence="2" type="ORF">WA026_011636</name>
</gene>
<evidence type="ECO:0000256" key="1">
    <source>
        <dbReference type="SAM" id="MobiDB-lite"/>
    </source>
</evidence>
<feature type="region of interest" description="Disordered" evidence="1">
    <location>
        <begin position="718"/>
        <end position="738"/>
    </location>
</feature>
<evidence type="ECO:0000313" key="2">
    <source>
        <dbReference type="EMBL" id="KAK9871381.1"/>
    </source>
</evidence>
<feature type="region of interest" description="Disordered" evidence="1">
    <location>
        <begin position="1270"/>
        <end position="1300"/>
    </location>
</feature>
<feature type="compositionally biased region" description="Polar residues" evidence="1">
    <location>
        <begin position="906"/>
        <end position="915"/>
    </location>
</feature>
<feature type="compositionally biased region" description="Polar residues" evidence="1">
    <location>
        <begin position="1183"/>
        <end position="1208"/>
    </location>
</feature>
<feature type="compositionally biased region" description="Polar residues" evidence="1">
    <location>
        <begin position="1040"/>
        <end position="1058"/>
    </location>
</feature>
<feature type="region of interest" description="Disordered" evidence="1">
    <location>
        <begin position="1589"/>
        <end position="1635"/>
    </location>
</feature>
<feature type="region of interest" description="Disordered" evidence="1">
    <location>
        <begin position="334"/>
        <end position="403"/>
    </location>
</feature>
<feature type="region of interest" description="Disordered" evidence="1">
    <location>
        <begin position="1919"/>
        <end position="1950"/>
    </location>
</feature>
<feature type="region of interest" description="Disordered" evidence="1">
    <location>
        <begin position="174"/>
        <end position="220"/>
    </location>
</feature>
<feature type="compositionally biased region" description="Polar residues" evidence="1">
    <location>
        <begin position="992"/>
        <end position="1016"/>
    </location>
</feature>
<feature type="region of interest" description="Disordered" evidence="1">
    <location>
        <begin position="1721"/>
        <end position="1776"/>
    </location>
</feature>
<feature type="compositionally biased region" description="Polar residues" evidence="1">
    <location>
        <begin position="178"/>
        <end position="196"/>
    </location>
</feature>
<feature type="compositionally biased region" description="Polar residues" evidence="1">
    <location>
        <begin position="1368"/>
        <end position="1394"/>
    </location>
</feature>
<feature type="compositionally biased region" description="Low complexity" evidence="1">
    <location>
        <begin position="1754"/>
        <end position="1776"/>
    </location>
</feature>
<feature type="compositionally biased region" description="Basic and acidic residues" evidence="1">
    <location>
        <begin position="1500"/>
        <end position="1547"/>
    </location>
</feature>
<proteinExistence type="predicted"/>
<organism evidence="2 3">
    <name type="scientific">Henosepilachna vigintioctopunctata</name>
    <dbReference type="NCBI Taxonomy" id="420089"/>
    <lineage>
        <taxon>Eukaryota</taxon>
        <taxon>Metazoa</taxon>
        <taxon>Ecdysozoa</taxon>
        <taxon>Arthropoda</taxon>
        <taxon>Hexapoda</taxon>
        <taxon>Insecta</taxon>
        <taxon>Pterygota</taxon>
        <taxon>Neoptera</taxon>
        <taxon>Endopterygota</taxon>
        <taxon>Coleoptera</taxon>
        <taxon>Polyphaga</taxon>
        <taxon>Cucujiformia</taxon>
        <taxon>Coccinelloidea</taxon>
        <taxon>Coccinellidae</taxon>
        <taxon>Epilachninae</taxon>
        <taxon>Epilachnini</taxon>
        <taxon>Henosepilachna</taxon>
    </lineage>
</organism>
<feature type="compositionally biased region" description="Polar residues" evidence="1">
    <location>
        <begin position="1406"/>
        <end position="1415"/>
    </location>
</feature>
<name>A0AAW1TUH3_9CUCU</name>
<feature type="compositionally biased region" description="Polar residues" evidence="1">
    <location>
        <begin position="1589"/>
        <end position="1607"/>
    </location>
</feature>
<accession>A0AAW1TUH3</accession>
<feature type="region of interest" description="Disordered" evidence="1">
    <location>
        <begin position="560"/>
        <end position="631"/>
    </location>
</feature>
<feature type="compositionally biased region" description="Polar residues" evidence="1">
    <location>
        <begin position="1721"/>
        <end position="1740"/>
    </location>
</feature>
<feature type="compositionally biased region" description="Polar residues" evidence="1">
    <location>
        <begin position="561"/>
        <end position="575"/>
    </location>
</feature>
<reference evidence="2 3" key="1">
    <citation type="submission" date="2023-03" db="EMBL/GenBank/DDBJ databases">
        <title>Genome insight into feeding habits of ladybird beetles.</title>
        <authorList>
            <person name="Li H.-S."/>
            <person name="Huang Y.-H."/>
            <person name="Pang H."/>
        </authorList>
    </citation>
    <scope>NUCLEOTIDE SEQUENCE [LARGE SCALE GENOMIC DNA]</scope>
    <source>
        <strain evidence="2">SYSU_2023b</strain>
        <tissue evidence="2">Whole body</tissue>
    </source>
</reference>
<feature type="region of interest" description="Disordered" evidence="1">
    <location>
        <begin position="906"/>
        <end position="952"/>
    </location>
</feature>
<evidence type="ECO:0000313" key="3">
    <source>
        <dbReference type="Proteomes" id="UP001431783"/>
    </source>
</evidence>
<feature type="compositionally biased region" description="Basic and acidic residues" evidence="1">
    <location>
        <begin position="916"/>
        <end position="933"/>
    </location>
</feature>
<protein>
    <submittedName>
        <fullName evidence="2">Uncharacterized protein</fullName>
    </submittedName>
</protein>
<feature type="region of interest" description="Disordered" evidence="1">
    <location>
        <begin position="408"/>
        <end position="427"/>
    </location>
</feature>
<dbReference type="EMBL" id="JARQZJ010000005">
    <property type="protein sequence ID" value="KAK9871381.1"/>
    <property type="molecule type" value="Genomic_DNA"/>
</dbReference>
<feature type="compositionally biased region" description="Low complexity" evidence="1">
    <location>
        <begin position="211"/>
        <end position="220"/>
    </location>
</feature>
<dbReference type="Proteomes" id="UP001431783">
    <property type="component" value="Unassembled WGS sequence"/>
</dbReference>
<keyword evidence="3" id="KW-1185">Reference proteome</keyword>
<feature type="region of interest" description="Disordered" evidence="1">
    <location>
        <begin position="1183"/>
        <end position="1210"/>
    </location>
</feature>
<feature type="region of interest" description="Disordered" evidence="1">
    <location>
        <begin position="1992"/>
        <end position="2042"/>
    </location>
</feature>
<feature type="compositionally biased region" description="Polar residues" evidence="1">
    <location>
        <begin position="1459"/>
        <end position="1469"/>
    </location>
</feature>
<feature type="region of interest" description="Disordered" evidence="1">
    <location>
        <begin position="988"/>
        <end position="1058"/>
    </location>
</feature>
<feature type="compositionally biased region" description="Polar residues" evidence="1">
    <location>
        <begin position="2033"/>
        <end position="2042"/>
    </location>
</feature>
<feature type="compositionally biased region" description="Polar residues" evidence="1">
    <location>
        <begin position="361"/>
        <end position="372"/>
    </location>
</feature>
<feature type="region of interest" description="Disordered" evidence="1">
    <location>
        <begin position="1368"/>
        <end position="1558"/>
    </location>
</feature>
<feature type="compositionally biased region" description="Polar residues" evidence="1">
    <location>
        <begin position="1928"/>
        <end position="1943"/>
    </location>
</feature>